<proteinExistence type="predicted"/>
<dbReference type="OrthoDB" id="9760040at2"/>
<evidence type="ECO:0000256" key="1">
    <source>
        <dbReference type="SAM" id="SignalP"/>
    </source>
</evidence>
<dbReference type="AlphaFoldDB" id="A0A1H7FIX3"/>
<accession>A0A1H7FIX3</accession>
<dbReference type="EMBL" id="FOAP01000001">
    <property type="protein sequence ID" value="SEK25949.1"/>
    <property type="molecule type" value="Genomic_DNA"/>
</dbReference>
<evidence type="ECO:0000313" key="2">
    <source>
        <dbReference type="EMBL" id="SEK25949.1"/>
    </source>
</evidence>
<gene>
    <name evidence="2" type="ORF">SAMN05444354_101123</name>
</gene>
<dbReference type="PROSITE" id="PS51257">
    <property type="entry name" value="PROKAR_LIPOPROTEIN"/>
    <property type="match status" value="1"/>
</dbReference>
<dbReference type="Proteomes" id="UP000182719">
    <property type="component" value="Unassembled WGS sequence"/>
</dbReference>
<reference evidence="3" key="1">
    <citation type="submission" date="2016-10" db="EMBL/GenBank/DDBJ databases">
        <authorList>
            <person name="Varghese N."/>
            <person name="Submissions S."/>
        </authorList>
    </citation>
    <scope>NUCLEOTIDE SEQUENCE [LARGE SCALE GENOMIC DNA]</scope>
    <source>
        <strain evidence="3">DSM 17044</strain>
    </source>
</reference>
<dbReference type="PANTHER" id="PTHR33361:SF2">
    <property type="entry name" value="DUF885 DOMAIN-CONTAINING PROTEIN"/>
    <property type="match status" value="1"/>
</dbReference>
<keyword evidence="3" id="KW-1185">Reference proteome</keyword>
<dbReference type="RefSeq" id="WP_083422959.1">
    <property type="nucleotide sequence ID" value="NZ_FOAP01000001.1"/>
</dbReference>
<sequence length="596" mass="67154">MNARLTLVVVGWLASACTPSSAVRPSSAEALAPEDARFTALLAEDWEKNLREYPTLATFVGDPRYNGLLTDESFEAIARRKQEQRELLERVKGIDRSRLSPAQRLNYELFRQEVESGLEGQRFPEEYLQISQLGGVHNQMAELAQGTPKRTVKDFQDFVKRLRAVPVMVDQSLALMRKGLETGVTPPKVTLREVAGLIRNQIVEAPEQSPIYRALFEGFPPSLKAEEASLRAEVATALREAVVPAYRKLLVFFETEYSPRARESIAMSALPDGAAWYAYRVKELTTTDLTPEAIHQLGLAEVKRIRAEMEKVKAEAGFQGSLAQFSQFLLKDPRFSFRSKQELLMTYRDLTKRLDPELPKLFRVLPRLPYGVLPIPEYSEKTMSAGYYMPGSLEVGRAGYFFVNTYDLPSRSTWMVDALVLHETVPGHHFQIALAQEQGGVPAFRRHGYYGAFIEGWGLYAESLGAELGAYRDPYAKFGRLASEMLRSIRLVVDTGLHSQGWSREQALAFFREHSGEPEHDLTVEVDRYIVNPGQALCYKLGELKIQELRAFATRELGARFDVRAFHEVVLRAGALPLPVLEQQVKAWVTQAPLAP</sequence>
<feature type="chain" id="PRO_5010194540" evidence="1">
    <location>
        <begin position="23"/>
        <end position="596"/>
    </location>
</feature>
<dbReference type="Pfam" id="PF05960">
    <property type="entry name" value="DUF885"/>
    <property type="match status" value="1"/>
</dbReference>
<name>A0A1H7FIX3_STIAU</name>
<dbReference type="InterPro" id="IPR010281">
    <property type="entry name" value="DUF885"/>
</dbReference>
<keyword evidence="1" id="KW-0732">Signal</keyword>
<evidence type="ECO:0000313" key="3">
    <source>
        <dbReference type="Proteomes" id="UP000182719"/>
    </source>
</evidence>
<organism evidence="2 3">
    <name type="scientific">Stigmatella aurantiaca</name>
    <dbReference type="NCBI Taxonomy" id="41"/>
    <lineage>
        <taxon>Bacteria</taxon>
        <taxon>Pseudomonadati</taxon>
        <taxon>Myxococcota</taxon>
        <taxon>Myxococcia</taxon>
        <taxon>Myxococcales</taxon>
        <taxon>Cystobacterineae</taxon>
        <taxon>Archangiaceae</taxon>
        <taxon>Stigmatella</taxon>
    </lineage>
</organism>
<dbReference type="PANTHER" id="PTHR33361">
    <property type="entry name" value="GLR0591 PROTEIN"/>
    <property type="match status" value="1"/>
</dbReference>
<protein>
    <submittedName>
        <fullName evidence="2">Uncharacterized conserved protein, DUF885 familyt</fullName>
    </submittedName>
</protein>
<feature type="signal peptide" evidence="1">
    <location>
        <begin position="1"/>
        <end position="22"/>
    </location>
</feature>